<keyword evidence="2" id="KW-0805">Transcription regulation</keyword>
<comment type="similarity">
    <text evidence="1">Belongs to the SorC transcriptional regulatory family.</text>
</comment>
<dbReference type="InterPro" id="IPR007324">
    <property type="entry name" value="Sugar-bd_dom_put"/>
</dbReference>
<organism evidence="7 8">
    <name type="scientific">Clostridium omnivorum</name>
    <dbReference type="NCBI Taxonomy" id="1604902"/>
    <lineage>
        <taxon>Bacteria</taxon>
        <taxon>Bacillati</taxon>
        <taxon>Bacillota</taxon>
        <taxon>Clostridia</taxon>
        <taxon>Eubacteriales</taxon>
        <taxon>Clostridiaceae</taxon>
        <taxon>Clostridium</taxon>
    </lineage>
</organism>
<keyword evidence="8" id="KW-1185">Reference proteome</keyword>
<sequence>MQEVLKLAQKLVPEMIDMLQKRYNILRTIYYNQPIGRRILANNLGIGERIVRTEINLLKDQNLIEINTPGMTITPEGEEVIEKLKDFIHDLKGLSEIEKDIKDYMGLREIIIVPGDVEEDITIMRELGKSAANCLKSLIKDNSIIALTGGNTIKEVVDNMPRMSHMNNVMVVPARGGMGRNLEIQANNLAAHLANKIGANYKLLHVPDNLSNQALNTILNEVDVMEVVENINHSDILVYGIGRADEMGRRRGLNADELDNLEKLGAVGEAFGYYFNREGEIVFSTPTIGVINENIDHIENLIAIAAGKNKAEAIMAIELNNPNSILITDEGAAREIINIISKKE</sequence>
<dbReference type="Pfam" id="PF21715">
    <property type="entry name" value="CggR_N"/>
    <property type="match status" value="1"/>
</dbReference>
<evidence type="ECO:0000313" key="8">
    <source>
        <dbReference type="Proteomes" id="UP001208567"/>
    </source>
</evidence>
<comment type="caution">
    <text evidence="7">The sequence shown here is derived from an EMBL/GenBank/DDBJ whole genome shotgun (WGS) entry which is preliminary data.</text>
</comment>
<dbReference type="EMBL" id="BRXR01000001">
    <property type="protein sequence ID" value="GLC29036.1"/>
    <property type="molecule type" value="Genomic_DNA"/>
</dbReference>
<dbReference type="Gene3D" id="1.10.10.10">
    <property type="entry name" value="Winged helix-like DNA-binding domain superfamily/Winged helix DNA-binding domain"/>
    <property type="match status" value="1"/>
</dbReference>
<keyword evidence="4" id="KW-0804">Transcription</keyword>
<name>A0ABQ5N1I0_9CLOT</name>
<feature type="domain" description="CggR N-terminal DNA binding" evidence="6">
    <location>
        <begin position="19"/>
        <end position="88"/>
    </location>
</feature>
<dbReference type="InterPro" id="IPR051054">
    <property type="entry name" value="SorC_transcr_regulators"/>
</dbReference>
<evidence type="ECO:0000313" key="7">
    <source>
        <dbReference type="EMBL" id="GLC29036.1"/>
    </source>
</evidence>
<proteinExistence type="inferred from homology"/>
<dbReference type="PANTHER" id="PTHR34294">
    <property type="entry name" value="TRANSCRIPTIONAL REGULATOR-RELATED"/>
    <property type="match status" value="1"/>
</dbReference>
<evidence type="ECO:0000256" key="3">
    <source>
        <dbReference type="ARBA" id="ARBA00023125"/>
    </source>
</evidence>
<dbReference type="Pfam" id="PF04198">
    <property type="entry name" value="Sugar-bind"/>
    <property type="match status" value="1"/>
</dbReference>
<reference evidence="7 8" key="1">
    <citation type="journal article" date="2024" name="Int. J. Syst. Evol. Microbiol.">
        <title>Clostridium omnivorum sp. nov., isolated from anoxic soil under the treatment of reductive soil disinfestation.</title>
        <authorList>
            <person name="Ueki A."/>
            <person name="Tonouchi A."/>
            <person name="Kaku N."/>
            <person name="Honma S."/>
            <person name="Ueki K."/>
        </authorList>
    </citation>
    <scope>NUCLEOTIDE SEQUENCE [LARGE SCALE GENOMIC DNA]</scope>
    <source>
        <strain evidence="7 8">E14</strain>
    </source>
</reference>
<evidence type="ECO:0000256" key="1">
    <source>
        <dbReference type="ARBA" id="ARBA00010466"/>
    </source>
</evidence>
<evidence type="ECO:0000259" key="5">
    <source>
        <dbReference type="Pfam" id="PF04198"/>
    </source>
</evidence>
<dbReference type="InterPro" id="IPR037171">
    <property type="entry name" value="NagB/RpiA_transferase-like"/>
</dbReference>
<dbReference type="SUPFAM" id="SSF100950">
    <property type="entry name" value="NagB/RpiA/CoA transferase-like"/>
    <property type="match status" value="1"/>
</dbReference>
<evidence type="ECO:0000256" key="2">
    <source>
        <dbReference type="ARBA" id="ARBA00023015"/>
    </source>
</evidence>
<dbReference type="InterPro" id="IPR036388">
    <property type="entry name" value="WH-like_DNA-bd_sf"/>
</dbReference>
<gene>
    <name evidence="7" type="primary">cggR</name>
    <name evidence="7" type="ORF">bsdE14_04460</name>
</gene>
<accession>A0ABQ5N1I0</accession>
<dbReference type="Gene3D" id="3.40.50.1360">
    <property type="match status" value="1"/>
</dbReference>
<protein>
    <submittedName>
        <fullName evidence="7">Central glycolytic genes regulator</fullName>
    </submittedName>
</protein>
<dbReference type="Proteomes" id="UP001208567">
    <property type="component" value="Unassembled WGS sequence"/>
</dbReference>
<evidence type="ECO:0000256" key="4">
    <source>
        <dbReference type="ARBA" id="ARBA00023163"/>
    </source>
</evidence>
<dbReference type="InterPro" id="IPR036390">
    <property type="entry name" value="WH_DNA-bd_sf"/>
</dbReference>
<dbReference type="RefSeq" id="WP_264848315.1">
    <property type="nucleotide sequence ID" value="NZ_BRXR01000001.1"/>
</dbReference>
<evidence type="ECO:0000259" key="6">
    <source>
        <dbReference type="Pfam" id="PF21715"/>
    </source>
</evidence>
<keyword evidence="3" id="KW-0238">DNA-binding</keyword>
<dbReference type="SUPFAM" id="SSF46785">
    <property type="entry name" value="Winged helix' DNA-binding domain"/>
    <property type="match status" value="1"/>
</dbReference>
<dbReference type="PANTHER" id="PTHR34294:SF5">
    <property type="entry name" value="CENTRAL GLYCOLYTIC GENES REGULATOR"/>
    <property type="match status" value="1"/>
</dbReference>
<dbReference type="InterPro" id="IPR048715">
    <property type="entry name" value="CggR_N"/>
</dbReference>
<feature type="domain" description="Sugar-binding" evidence="5">
    <location>
        <begin position="91"/>
        <end position="338"/>
    </location>
</feature>